<evidence type="ECO:0000256" key="1">
    <source>
        <dbReference type="ARBA" id="ARBA00022741"/>
    </source>
</evidence>
<accession>A0ABT8YRC0</accession>
<dbReference type="InterPro" id="IPR052708">
    <property type="entry name" value="PxpC"/>
</dbReference>
<dbReference type="Gene3D" id="2.40.100.10">
    <property type="entry name" value="Cyclophilin-like"/>
    <property type="match status" value="1"/>
</dbReference>
<dbReference type="Pfam" id="PF02626">
    <property type="entry name" value="CT_A_B"/>
    <property type="match status" value="1"/>
</dbReference>
<dbReference type="SUPFAM" id="SSF50891">
    <property type="entry name" value="Cyclophilin-like"/>
    <property type="match status" value="1"/>
</dbReference>
<evidence type="ECO:0000313" key="5">
    <source>
        <dbReference type="EMBL" id="MDO6966260.1"/>
    </source>
</evidence>
<dbReference type="RefSeq" id="WP_304378179.1">
    <property type="nucleotide sequence ID" value="NZ_JAUOZU010000016.1"/>
</dbReference>
<evidence type="ECO:0000259" key="4">
    <source>
        <dbReference type="SMART" id="SM00797"/>
    </source>
</evidence>
<dbReference type="Proteomes" id="UP001174932">
    <property type="component" value="Unassembled WGS sequence"/>
</dbReference>
<evidence type="ECO:0000256" key="3">
    <source>
        <dbReference type="ARBA" id="ARBA00022840"/>
    </source>
</evidence>
<reference evidence="5" key="2">
    <citation type="submission" date="2023-07" db="EMBL/GenBank/DDBJ databases">
        <authorList>
            <person name="Shen H."/>
        </authorList>
    </citation>
    <scope>NUCLEOTIDE SEQUENCE</scope>
    <source>
        <strain evidence="5">TNR-22</strain>
    </source>
</reference>
<keyword evidence="1" id="KW-0547">Nucleotide-binding</keyword>
<comment type="caution">
    <text evidence="5">The sequence shown here is derived from an EMBL/GenBank/DDBJ whole genome shotgun (WGS) entry which is preliminary data.</text>
</comment>
<sequence>MIEILTSGLMNSVQDLGRTGLLNQGIGRGGAMDRKALVIANRLVGNADDLAGIEVSIFPFRLRVEQEVLVAVTGCDCDVSVNGRGLPPWWATTLPAGGELRLAPPRRGARAYIALAGGIDCPQVQGSRATDLKSGFGGLRGAALMRGDRLALMSTLNAVQPRQSAGHGADPNYFRDGFGGQTGCDAQTIRIMIGAEYEAFSEEAKAALNRSDFVVSSENNRQGMRLEGPVLTLTNRLELHSHGIMPGTIQVPPSGQAVIQLAEANTCGGYPKIAHVIEADHWKLAQAPSGSKLRFEIITRSAAIAAERLERQKLARLGNLMPLALNAQSGAG</sequence>
<dbReference type="SMART" id="SM00797">
    <property type="entry name" value="AHS2"/>
    <property type="match status" value="1"/>
</dbReference>
<dbReference type="InterPro" id="IPR029000">
    <property type="entry name" value="Cyclophilin-like_dom_sf"/>
</dbReference>
<evidence type="ECO:0000313" key="6">
    <source>
        <dbReference type="Proteomes" id="UP001174932"/>
    </source>
</evidence>
<dbReference type="PANTHER" id="PTHR43309">
    <property type="entry name" value="5-OXOPROLINASE SUBUNIT C"/>
    <property type="match status" value="1"/>
</dbReference>
<dbReference type="InterPro" id="IPR003778">
    <property type="entry name" value="CT_A_B"/>
</dbReference>
<proteinExistence type="predicted"/>
<dbReference type="PANTHER" id="PTHR43309:SF3">
    <property type="entry name" value="5-OXOPROLINASE SUBUNIT C"/>
    <property type="match status" value="1"/>
</dbReference>
<keyword evidence="2" id="KW-0378">Hydrolase</keyword>
<keyword evidence="3" id="KW-0067">ATP-binding</keyword>
<gene>
    <name evidence="5" type="ORF">Q4481_20100</name>
</gene>
<protein>
    <submittedName>
        <fullName evidence="5">Biotin-dependent carboxyltransferase family protein</fullName>
    </submittedName>
</protein>
<feature type="domain" description="Carboxyltransferase" evidence="4">
    <location>
        <begin position="23"/>
        <end position="314"/>
    </location>
</feature>
<evidence type="ECO:0000256" key="2">
    <source>
        <dbReference type="ARBA" id="ARBA00022801"/>
    </source>
</evidence>
<reference evidence="5" key="1">
    <citation type="journal article" date="2015" name="Int. J. Syst. Evol. Microbiol.">
        <title>Rhizobium alvei sp. nov., isolated from a freshwater river.</title>
        <authorList>
            <person name="Sheu S.Y."/>
            <person name="Huang H.W."/>
            <person name="Young C.C."/>
            <person name="Chen W.M."/>
        </authorList>
    </citation>
    <scope>NUCLEOTIDE SEQUENCE</scope>
    <source>
        <strain evidence="5">TNR-22</strain>
    </source>
</reference>
<dbReference type="NCBIfam" id="TIGR00724">
    <property type="entry name" value="urea_amlyse_rel"/>
    <property type="match status" value="1"/>
</dbReference>
<organism evidence="5 6">
    <name type="scientific">Rhizobium alvei</name>
    <dbReference type="NCBI Taxonomy" id="1132659"/>
    <lineage>
        <taxon>Bacteria</taxon>
        <taxon>Pseudomonadati</taxon>
        <taxon>Pseudomonadota</taxon>
        <taxon>Alphaproteobacteria</taxon>
        <taxon>Hyphomicrobiales</taxon>
        <taxon>Rhizobiaceae</taxon>
        <taxon>Rhizobium/Agrobacterium group</taxon>
        <taxon>Rhizobium</taxon>
    </lineage>
</organism>
<keyword evidence="6" id="KW-1185">Reference proteome</keyword>
<dbReference type="EMBL" id="JAUOZU010000016">
    <property type="protein sequence ID" value="MDO6966260.1"/>
    <property type="molecule type" value="Genomic_DNA"/>
</dbReference>
<name>A0ABT8YRC0_9HYPH</name>